<organism evidence="1 2">
    <name type="scientific">Pseudomonas lutea</name>
    <dbReference type="NCBI Taxonomy" id="243924"/>
    <lineage>
        <taxon>Bacteria</taxon>
        <taxon>Pseudomonadati</taxon>
        <taxon>Pseudomonadota</taxon>
        <taxon>Gammaproteobacteria</taxon>
        <taxon>Pseudomonadales</taxon>
        <taxon>Pseudomonadaceae</taxon>
        <taxon>Pseudomonas</taxon>
    </lineage>
</organism>
<sequence>MLASLVATGCSDRPTHFTPPNRADPILEVSGIKLESTDAIIRSLGKQELTKETRNAAQFRLLAQSDMYCGDFISSIYGRRAVTNVWYSTITTATAAAAAIVGGRAAQNLAGASAVSNEMRGSINNEMYGGELVPTVAKEIVAMRKSELARISQQQTKPVDQYGITAALSDAISYHELCSIPIAVSSILARANSKVSESKVDLTTALKTIDDAVVLEKSRLSDKINLPNASASSRIKIKINDLLDRRSDLVRLYAIPSPPPAALDDSNSGTAPAAD</sequence>
<dbReference type="RefSeq" id="WP_191944953.1">
    <property type="nucleotide sequence ID" value="NZ_JACYNP010000007.1"/>
</dbReference>
<evidence type="ECO:0000313" key="2">
    <source>
        <dbReference type="Proteomes" id="UP000625247"/>
    </source>
</evidence>
<comment type="caution">
    <text evidence="1">The sequence shown here is derived from an EMBL/GenBank/DDBJ whole genome shotgun (WGS) entry which is preliminary data.</text>
</comment>
<dbReference type="Proteomes" id="UP000625247">
    <property type="component" value="Unassembled WGS sequence"/>
</dbReference>
<evidence type="ECO:0008006" key="3">
    <source>
        <dbReference type="Google" id="ProtNLM"/>
    </source>
</evidence>
<proteinExistence type="predicted"/>
<keyword evidence="2" id="KW-1185">Reference proteome</keyword>
<accession>A0ABR9A9T6</accession>
<evidence type="ECO:0000313" key="1">
    <source>
        <dbReference type="EMBL" id="MBD8122895.1"/>
    </source>
</evidence>
<gene>
    <name evidence="1" type="ORF">IFT62_16905</name>
</gene>
<name>A0ABR9A9T6_9PSED</name>
<reference evidence="1 2" key="1">
    <citation type="journal article" date="2020" name="FEMS Microbiol. Ecol.">
        <title>Temporal dynamics of bacterial communities during seed development and maturation.</title>
        <authorList>
            <person name="Chesneau G."/>
            <person name="Torres-Cortes G."/>
            <person name="Briand M."/>
            <person name="Darrasse A."/>
            <person name="Preveaux A."/>
            <person name="Marais C."/>
            <person name="Jacques M.A."/>
            <person name="Shade A."/>
            <person name="Barret M."/>
        </authorList>
    </citation>
    <scope>NUCLEOTIDE SEQUENCE [LARGE SCALE GENOMIC DNA]</scope>
    <source>
        <strain evidence="1 2">CFBP13723</strain>
    </source>
</reference>
<protein>
    <recommendedName>
        <fullName evidence="3">Lipoprotein</fullName>
    </recommendedName>
</protein>
<dbReference type="EMBL" id="JACYNP010000007">
    <property type="protein sequence ID" value="MBD8122895.1"/>
    <property type="molecule type" value="Genomic_DNA"/>
</dbReference>